<reference evidence="2 3" key="1">
    <citation type="submission" date="2019-02" db="EMBL/GenBank/DDBJ databases">
        <title>Deep-cultivation of Planctomycetes and their phenomic and genomic characterization uncovers novel biology.</title>
        <authorList>
            <person name="Wiegand S."/>
            <person name="Jogler M."/>
            <person name="Boedeker C."/>
            <person name="Pinto D."/>
            <person name="Vollmers J."/>
            <person name="Rivas-Marin E."/>
            <person name="Kohn T."/>
            <person name="Peeters S.H."/>
            <person name="Heuer A."/>
            <person name="Rast P."/>
            <person name="Oberbeckmann S."/>
            <person name="Bunk B."/>
            <person name="Jeske O."/>
            <person name="Meyerdierks A."/>
            <person name="Storesund J.E."/>
            <person name="Kallscheuer N."/>
            <person name="Luecker S."/>
            <person name="Lage O.M."/>
            <person name="Pohl T."/>
            <person name="Merkel B.J."/>
            <person name="Hornburger P."/>
            <person name="Mueller R.-W."/>
            <person name="Bruemmer F."/>
            <person name="Labrenz M."/>
            <person name="Spormann A.M."/>
            <person name="Op Den Camp H."/>
            <person name="Overmann J."/>
            <person name="Amann R."/>
            <person name="Jetten M.S.M."/>
            <person name="Mascher T."/>
            <person name="Medema M.H."/>
            <person name="Devos D.P."/>
            <person name="Kaster A.-K."/>
            <person name="Ovreas L."/>
            <person name="Rohde M."/>
            <person name="Galperin M.Y."/>
            <person name="Jogler C."/>
        </authorList>
    </citation>
    <scope>NUCLEOTIDE SEQUENCE [LARGE SCALE GENOMIC DNA]</scope>
    <source>
        <strain evidence="2 3">Pan14r</strain>
    </source>
</reference>
<gene>
    <name evidence="2" type="ORF">Pan14r_33110</name>
</gene>
<keyword evidence="3" id="KW-1185">Reference proteome</keyword>
<accession>A0A5C5Y975</accession>
<evidence type="ECO:0000313" key="2">
    <source>
        <dbReference type="EMBL" id="TWT71001.1"/>
    </source>
</evidence>
<dbReference type="OrthoDB" id="269147at2"/>
<sequence>MLHAAPLSRLPPGLVVPEPPPDVEPGEVSSGQSDDASLTGTWNRVLLVAEPRIAAGDVNLVSPAIRDAASQFRLTLMAKVVQEDEDQRFHLHGVGIGYSYPINGRLTVIDGDSASRLGASLGFIEGQVLSENESHLTETRVVVHTSTLMIFDVPAIYHRFGKHLELLSRHLVWIDRSTGKTMMANWLMSGDDQQGDYRNMKEPIRLVPGGTREDRVIHVDQDHFFLGIPSRRGFALVNLPPGIDLSWNASLSDFAVRRQYDGTTLARLVTHLNRKIAEQTQDSSSPNQSDAD</sequence>
<feature type="region of interest" description="Disordered" evidence="1">
    <location>
        <begin position="1"/>
        <end position="37"/>
    </location>
</feature>
<dbReference type="RefSeq" id="WP_145303094.1">
    <property type="nucleotide sequence ID" value="NZ_CP036319.1"/>
</dbReference>
<evidence type="ECO:0000256" key="1">
    <source>
        <dbReference type="SAM" id="MobiDB-lite"/>
    </source>
</evidence>
<evidence type="ECO:0000313" key="3">
    <source>
        <dbReference type="Proteomes" id="UP000317238"/>
    </source>
</evidence>
<comment type="caution">
    <text evidence="2">The sequence shown here is derived from an EMBL/GenBank/DDBJ whole genome shotgun (WGS) entry which is preliminary data.</text>
</comment>
<dbReference type="Proteomes" id="UP000317238">
    <property type="component" value="Unassembled WGS sequence"/>
</dbReference>
<proteinExistence type="predicted"/>
<organism evidence="2 3">
    <name type="scientific">Crateriforma conspicua</name>
    <dbReference type="NCBI Taxonomy" id="2527996"/>
    <lineage>
        <taxon>Bacteria</taxon>
        <taxon>Pseudomonadati</taxon>
        <taxon>Planctomycetota</taxon>
        <taxon>Planctomycetia</taxon>
        <taxon>Planctomycetales</taxon>
        <taxon>Planctomycetaceae</taxon>
        <taxon>Crateriforma</taxon>
    </lineage>
</organism>
<dbReference type="EMBL" id="SJPL01000001">
    <property type="protein sequence ID" value="TWT71001.1"/>
    <property type="molecule type" value="Genomic_DNA"/>
</dbReference>
<dbReference type="AlphaFoldDB" id="A0A5C5Y975"/>
<name>A0A5C5Y975_9PLAN</name>
<protein>
    <submittedName>
        <fullName evidence="2">Uncharacterized protein</fullName>
    </submittedName>
</protein>